<name>A0A9N9L211_9HELO</name>
<dbReference type="Proteomes" id="UP000696280">
    <property type="component" value="Unassembled WGS sequence"/>
</dbReference>
<dbReference type="GO" id="GO:0043743">
    <property type="term" value="F:LPPG:FO 2-phospho-L-lactate transferase activity"/>
    <property type="evidence" value="ECO:0007669"/>
    <property type="project" value="InterPro"/>
</dbReference>
<comment type="caution">
    <text evidence="1">The sequence shown here is derived from an EMBL/GenBank/DDBJ whole genome shotgun (WGS) entry which is preliminary data.</text>
</comment>
<reference evidence="1" key="1">
    <citation type="submission" date="2021-07" db="EMBL/GenBank/DDBJ databases">
        <authorList>
            <person name="Durling M."/>
        </authorList>
    </citation>
    <scope>NUCLEOTIDE SEQUENCE</scope>
</reference>
<dbReference type="PANTHER" id="PTHR31240:SF0">
    <property type="entry name" value="MATERNAL EFFECT EMBRYO ARREST 18"/>
    <property type="match status" value="1"/>
</dbReference>
<keyword evidence="2" id="KW-1185">Reference proteome</keyword>
<evidence type="ECO:0000313" key="2">
    <source>
        <dbReference type="Proteomes" id="UP000696280"/>
    </source>
</evidence>
<organism evidence="1 2">
    <name type="scientific">Hymenoscyphus fraxineus</name>
    <dbReference type="NCBI Taxonomy" id="746836"/>
    <lineage>
        <taxon>Eukaryota</taxon>
        <taxon>Fungi</taxon>
        <taxon>Dikarya</taxon>
        <taxon>Ascomycota</taxon>
        <taxon>Pezizomycotina</taxon>
        <taxon>Leotiomycetes</taxon>
        <taxon>Helotiales</taxon>
        <taxon>Helotiaceae</taxon>
        <taxon>Hymenoscyphus</taxon>
    </lineage>
</organism>
<accession>A0A9N9L211</accession>
<dbReference type="EMBL" id="CAJVRL010000070">
    <property type="protein sequence ID" value="CAG8956250.1"/>
    <property type="molecule type" value="Genomic_DNA"/>
</dbReference>
<dbReference type="InterPro" id="IPR038136">
    <property type="entry name" value="CofD-like_dom_sf"/>
</dbReference>
<dbReference type="PANTHER" id="PTHR31240">
    <property type="entry name" value="MATERNAL EFFECT EMBRYO ARREST 18"/>
    <property type="match status" value="1"/>
</dbReference>
<dbReference type="Gene3D" id="3.40.50.10680">
    <property type="entry name" value="CofD-like domains"/>
    <property type="match status" value="1"/>
</dbReference>
<proteinExistence type="predicted"/>
<gene>
    <name evidence="1" type="ORF">HYFRA_00003630</name>
</gene>
<dbReference type="InterPro" id="IPR002882">
    <property type="entry name" value="CofD"/>
</dbReference>
<dbReference type="Pfam" id="PF01933">
    <property type="entry name" value="CofD"/>
    <property type="match status" value="1"/>
</dbReference>
<protein>
    <submittedName>
        <fullName evidence="1">Uncharacterized protein</fullName>
    </submittedName>
</protein>
<evidence type="ECO:0000313" key="1">
    <source>
        <dbReference type="EMBL" id="CAG8956250.1"/>
    </source>
</evidence>
<dbReference type="OrthoDB" id="10267139at2759"/>
<sequence length="340" mass="37736">MKTLFNHRLSSTPSEAREEWHQIVEGTHPLWQDIPSQKLELIRSFFNTINLEILKRTRKTSAFNFQTASVGNLFLTGARLFTGSFESAIYLFGAITNVPANIKVIPAINSNFSHHIAAGLQDGTQIDANLPGSLPSLRKQNIIFAKSHTSNLPTPIERIWYINPYGQELRPTPNPKVLQAIREANGVVYSIGSLYTSILPCLILRGVGPAIREKPFKILILNGSLDRETRWEGGAYTAKEFVRAIARAGWSSQFPSSEMEGEGGGEVDESEYRKYVSHVIHLQGEGTPRVDKGEMARLGIETGGMVYDGTALEQALEAIMGRRDLRSDRSRRNTLGNALS</sequence>
<feature type="non-terminal residue" evidence="1">
    <location>
        <position position="340"/>
    </location>
</feature>
<dbReference type="AlphaFoldDB" id="A0A9N9L211"/>
<dbReference type="SUPFAM" id="SSF142338">
    <property type="entry name" value="CofD-like"/>
    <property type="match status" value="1"/>
</dbReference>